<comment type="subcellular location">
    <subcellularLocation>
        <location evidence="7">Cytoplasm</location>
    </subcellularLocation>
</comment>
<keyword evidence="2 7" id="KW-0963">Cytoplasm</keyword>
<dbReference type="PANTHER" id="PTHR13031">
    <property type="entry name" value="RIBONUCLEASE P SUBUNIT P30"/>
    <property type="match status" value="1"/>
</dbReference>
<dbReference type="InterPro" id="IPR002738">
    <property type="entry name" value="RNase_P_p30"/>
</dbReference>
<evidence type="ECO:0000256" key="2">
    <source>
        <dbReference type="ARBA" id="ARBA00022490"/>
    </source>
</evidence>
<name>A0A1D3L0H7_9EURY</name>
<dbReference type="GO" id="GO:0005737">
    <property type="term" value="C:cytoplasm"/>
    <property type="evidence" value="ECO:0007669"/>
    <property type="project" value="UniProtKB-SubCell"/>
</dbReference>
<keyword evidence="3 7" id="KW-0819">tRNA processing</keyword>
<reference evidence="8 9" key="1">
    <citation type="submission" date="2016-08" db="EMBL/GenBank/DDBJ databases">
        <authorList>
            <person name="Seilhamer J.J."/>
        </authorList>
    </citation>
    <scope>NUCLEOTIDE SEQUENCE [LARGE SCALE GENOMIC DNA]</scope>
    <source>
        <strain evidence="8">Buetzberg</strain>
    </source>
</reference>
<keyword evidence="4 7" id="KW-0540">Nuclease</keyword>
<dbReference type="AlphaFoldDB" id="A0A1D3L0H7"/>
<evidence type="ECO:0000256" key="1">
    <source>
        <dbReference type="ARBA" id="ARBA00007331"/>
    </source>
</evidence>
<dbReference type="GO" id="GO:0001682">
    <property type="term" value="P:tRNA 5'-leader removal"/>
    <property type="evidence" value="ECO:0007669"/>
    <property type="project" value="UniProtKB-UniRule"/>
</dbReference>
<dbReference type="RefSeq" id="WP_071906197.1">
    <property type="nucleotide sequence ID" value="NZ_LT607756.1"/>
</dbReference>
<keyword evidence="5 7" id="KW-0255">Endonuclease</keyword>
<dbReference type="Pfam" id="PF01876">
    <property type="entry name" value="RNase_P_p30"/>
    <property type="match status" value="1"/>
</dbReference>
<comment type="function">
    <text evidence="7">Part of ribonuclease P, a protein complex that generates mature tRNA molecules by cleaving their 5'-ends.</text>
</comment>
<dbReference type="Gene3D" id="3.20.20.140">
    <property type="entry name" value="Metal-dependent hydrolases"/>
    <property type="match status" value="1"/>
</dbReference>
<dbReference type="GeneID" id="30411327"/>
<evidence type="ECO:0000313" key="8">
    <source>
        <dbReference type="EMBL" id="SCG85043.1"/>
    </source>
</evidence>
<dbReference type="Proteomes" id="UP000094707">
    <property type="component" value="Chromosome I"/>
</dbReference>
<proteinExistence type="inferred from homology"/>
<dbReference type="PANTHER" id="PTHR13031:SF0">
    <property type="entry name" value="RIBONUCLEASE P PROTEIN SUBUNIT P30"/>
    <property type="match status" value="1"/>
</dbReference>
<dbReference type="OrthoDB" id="85765at2157"/>
<protein>
    <recommendedName>
        <fullName evidence="7">Ribonuclease P protein component 3</fullName>
        <shortName evidence="7">RNase P component 3</shortName>
        <ecNumber evidence="7">3.1.26.5</ecNumber>
    </recommendedName>
    <alternativeName>
        <fullName evidence="7">Rpp30</fullName>
    </alternativeName>
</protein>
<evidence type="ECO:0000256" key="6">
    <source>
        <dbReference type="ARBA" id="ARBA00022801"/>
    </source>
</evidence>
<evidence type="ECO:0000256" key="5">
    <source>
        <dbReference type="ARBA" id="ARBA00022759"/>
    </source>
</evidence>
<accession>A0A1D3L0H7</accession>
<dbReference type="GO" id="GO:0030677">
    <property type="term" value="C:ribonuclease P complex"/>
    <property type="evidence" value="ECO:0007669"/>
    <property type="project" value="UniProtKB-UniRule"/>
</dbReference>
<dbReference type="EC" id="3.1.26.5" evidence="7"/>
<dbReference type="SUPFAM" id="SSF89550">
    <property type="entry name" value="PHP domain-like"/>
    <property type="match status" value="1"/>
</dbReference>
<dbReference type="InterPro" id="IPR023539">
    <property type="entry name" value="RNase_P_comp-3_arc"/>
</dbReference>
<dbReference type="InterPro" id="IPR016195">
    <property type="entry name" value="Pol/histidinol_Pase-like"/>
</dbReference>
<dbReference type="GO" id="GO:0003723">
    <property type="term" value="F:RNA binding"/>
    <property type="evidence" value="ECO:0007669"/>
    <property type="project" value="TreeGrafter"/>
</dbReference>
<evidence type="ECO:0000256" key="4">
    <source>
        <dbReference type="ARBA" id="ARBA00022722"/>
    </source>
</evidence>
<dbReference type="NCBIfam" id="NF046111">
    <property type="entry name" value="RNaseP3Mthb"/>
    <property type="match status" value="1"/>
</dbReference>
<comment type="subunit">
    <text evidence="7">Consists of a catalytic RNA component and at least 4-5 protein subunits.</text>
</comment>
<dbReference type="STRING" id="118062.MCBB_0467"/>
<gene>
    <name evidence="7 8" type="primary">rnp3</name>
    <name evidence="8" type="ORF">MCBB_0467</name>
</gene>
<dbReference type="EMBL" id="LT607756">
    <property type="protein sequence ID" value="SCG85043.1"/>
    <property type="molecule type" value="Genomic_DNA"/>
</dbReference>
<keyword evidence="9" id="KW-1185">Reference proteome</keyword>
<comment type="similarity">
    <text evidence="1 7">Belongs to the eukaryotic/archaeal RNase P protein component 3 family.</text>
</comment>
<evidence type="ECO:0000256" key="3">
    <source>
        <dbReference type="ARBA" id="ARBA00022694"/>
    </source>
</evidence>
<dbReference type="HAMAP" id="MF_00756">
    <property type="entry name" value="RNase_P_3"/>
    <property type="match status" value="1"/>
</dbReference>
<evidence type="ECO:0000256" key="7">
    <source>
        <dbReference type="HAMAP-Rule" id="MF_00756"/>
    </source>
</evidence>
<dbReference type="KEGG" id="mcub:MCBB_0467"/>
<comment type="catalytic activity">
    <reaction evidence="7">
        <text>Endonucleolytic cleavage of RNA, removing 5'-extranucleotides from tRNA precursor.</text>
        <dbReference type="EC" id="3.1.26.5"/>
    </reaction>
</comment>
<dbReference type="GO" id="GO:0004526">
    <property type="term" value="F:ribonuclease P activity"/>
    <property type="evidence" value="ECO:0007669"/>
    <property type="project" value="UniProtKB-UniRule"/>
</dbReference>
<organism evidence="8 9">
    <name type="scientific">Methanobacterium congolense</name>
    <dbReference type="NCBI Taxonomy" id="118062"/>
    <lineage>
        <taxon>Archaea</taxon>
        <taxon>Methanobacteriati</taxon>
        <taxon>Methanobacteriota</taxon>
        <taxon>Methanomada group</taxon>
        <taxon>Methanobacteria</taxon>
        <taxon>Methanobacteriales</taxon>
        <taxon>Methanobacteriaceae</taxon>
        <taxon>Methanobacterium</taxon>
    </lineage>
</organism>
<sequence length="236" mass="27302">MFFDFHFHGGRKLLMEAERLGYSGVAVVKYMDDYNKEFLNHLMELKEEFNEKSQDRSFMIYSGVEITPKNPEDLKRKVQKFRKKADVVMVKGGDLKINRAACEDPRIDVLSQPYKNRRDSGMNHVLAKKAAENSVAVEINLKYLLKTNPRNRYRVLNQFQQIVKLQRKFNFPIMTTSAAASIYDLRTPQDVTALSRCFGLTREEAVETISKTPQEIIKRDELRSSVVVEGVRTIST</sequence>
<keyword evidence="6 7" id="KW-0378">Hydrolase</keyword>
<evidence type="ECO:0000313" key="9">
    <source>
        <dbReference type="Proteomes" id="UP000094707"/>
    </source>
</evidence>